<accession>A0A0P6VWF4</accession>
<keyword evidence="2" id="KW-1185">Reference proteome</keyword>
<dbReference type="AlphaFoldDB" id="A0A0P6VWF4"/>
<proteinExistence type="predicted"/>
<evidence type="ECO:0008006" key="3">
    <source>
        <dbReference type="Google" id="ProtNLM"/>
    </source>
</evidence>
<dbReference type="STRING" id="665126.ABB55_27305"/>
<evidence type="ECO:0000313" key="2">
    <source>
        <dbReference type="Proteomes" id="UP000048984"/>
    </source>
</evidence>
<name>A0A0P6VWF4_9HYPH</name>
<organism evidence="1 2">
    <name type="scientific">Prosthecodimorpha hirschii</name>
    <dbReference type="NCBI Taxonomy" id="665126"/>
    <lineage>
        <taxon>Bacteria</taxon>
        <taxon>Pseudomonadati</taxon>
        <taxon>Pseudomonadota</taxon>
        <taxon>Alphaproteobacteria</taxon>
        <taxon>Hyphomicrobiales</taxon>
        <taxon>Ancalomicrobiaceae</taxon>
        <taxon>Prosthecodimorpha</taxon>
    </lineage>
</organism>
<comment type="caution">
    <text evidence="1">The sequence shown here is derived from an EMBL/GenBank/DDBJ whole genome shotgun (WGS) entry which is preliminary data.</text>
</comment>
<protein>
    <recommendedName>
        <fullName evidence="3">Helix-turn-helix domain-containing protein</fullName>
    </recommendedName>
</protein>
<gene>
    <name evidence="1" type="ORF">ABB55_27305</name>
</gene>
<dbReference type="RefSeq" id="WP_054361653.1">
    <property type="nucleotide sequence ID" value="NZ_LJYW01000001.1"/>
</dbReference>
<dbReference type="EMBL" id="LJYW01000001">
    <property type="protein sequence ID" value="KPL55487.1"/>
    <property type="molecule type" value="Genomic_DNA"/>
</dbReference>
<evidence type="ECO:0000313" key="1">
    <source>
        <dbReference type="EMBL" id="KPL55487.1"/>
    </source>
</evidence>
<sequence length="59" mass="6350">MTEVIRGAKAVSHAIGVSPATLGRMIRKGQIAVRKGGTGGRTSPIMIERHEAERIRKGR</sequence>
<dbReference type="Proteomes" id="UP000048984">
    <property type="component" value="Unassembled WGS sequence"/>
</dbReference>
<reference evidence="1 2" key="1">
    <citation type="submission" date="2015-09" db="EMBL/GenBank/DDBJ databases">
        <authorList>
            <person name="Jackson K.R."/>
            <person name="Lunt B.L."/>
            <person name="Fisher J.N.B."/>
            <person name="Gardner A.V."/>
            <person name="Bailey M.E."/>
            <person name="Deus L.M."/>
            <person name="Earl A.S."/>
            <person name="Gibby P.D."/>
            <person name="Hartmann K.A."/>
            <person name="Liu J.E."/>
            <person name="Manci A.M."/>
            <person name="Nielsen D.A."/>
            <person name="Solomon M.B."/>
            <person name="Breakwell D.P."/>
            <person name="Burnett S.H."/>
            <person name="Grose J.H."/>
        </authorList>
    </citation>
    <scope>NUCLEOTIDE SEQUENCE [LARGE SCALE GENOMIC DNA]</scope>
    <source>
        <strain evidence="1 2">16</strain>
    </source>
</reference>
<reference evidence="1 2" key="2">
    <citation type="submission" date="2015-10" db="EMBL/GenBank/DDBJ databases">
        <title>Draft Genome Sequence of Prosthecomicrobium hirschii ATCC 27832.</title>
        <authorList>
            <person name="Daniel J."/>
            <person name="Givan S.A."/>
            <person name="Brun Y.V."/>
            <person name="Brown P.J."/>
        </authorList>
    </citation>
    <scope>NUCLEOTIDE SEQUENCE [LARGE SCALE GENOMIC DNA]</scope>
    <source>
        <strain evidence="1 2">16</strain>
    </source>
</reference>